<evidence type="ECO:0000313" key="3">
    <source>
        <dbReference type="Proteomes" id="UP001163046"/>
    </source>
</evidence>
<reference evidence="2" key="1">
    <citation type="submission" date="2023-01" db="EMBL/GenBank/DDBJ databases">
        <title>Genome assembly of the deep-sea coral Lophelia pertusa.</title>
        <authorList>
            <person name="Herrera S."/>
            <person name="Cordes E."/>
        </authorList>
    </citation>
    <scope>NUCLEOTIDE SEQUENCE</scope>
    <source>
        <strain evidence="2">USNM1676648</strain>
        <tissue evidence="2">Polyp</tissue>
    </source>
</reference>
<comment type="caution">
    <text evidence="2">The sequence shown here is derived from an EMBL/GenBank/DDBJ whole genome shotgun (WGS) entry which is preliminary data.</text>
</comment>
<name>A0A9X0A6W2_9CNID</name>
<accession>A0A9X0A6W2</accession>
<dbReference type="OrthoDB" id="5981556at2759"/>
<organism evidence="2 3">
    <name type="scientific">Desmophyllum pertusum</name>
    <dbReference type="NCBI Taxonomy" id="174260"/>
    <lineage>
        <taxon>Eukaryota</taxon>
        <taxon>Metazoa</taxon>
        <taxon>Cnidaria</taxon>
        <taxon>Anthozoa</taxon>
        <taxon>Hexacorallia</taxon>
        <taxon>Scleractinia</taxon>
        <taxon>Caryophylliina</taxon>
        <taxon>Caryophylliidae</taxon>
        <taxon>Desmophyllum</taxon>
    </lineage>
</organism>
<dbReference type="EMBL" id="MU825396">
    <property type="protein sequence ID" value="KAJ7394503.1"/>
    <property type="molecule type" value="Genomic_DNA"/>
</dbReference>
<gene>
    <name evidence="2" type="ORF">OS493_000317</name>
</gene>
<keyword evidence="1" id="KW-0175">Coiled coil</keyword>
<evidence type="ECO:0000313" key="2">
    <source>
        <dbReference type="EMBL" id="KAJ7394503.1"/>
    </source>
</evidence>
<keyword evidence="3" id="KW-1185">Reference proteome</keyword>
<proteinExistence type="predicted"/>
<evidence type="ECO:0000256" key="1">
    <source>
        <dbReference type="SAM" id="Coils"/>
    </source>
</evidence>
<feature type="coiled-coil region" evidence="1">
    <location>
        <begin position="10"/>
        <end position="47"/>
    </location>
</feature>
<sequence length="150" mass="17348">MPVKKIFSNQLALRKRIDDLNGMLKTMEQQKSELQAVLQIIEDWSEDLRTVDRTNLGVPYIRAVKQLLAKQRVALSSRKSDFNRRIANLKQAEVPFTEDLSQLIQLLRKDVTSVVRDQRKYSARSVENIRQLQGRVIGTCSAILAVYYEE</sequence>
<dbReference type="Proteomes" id="UP001163046">
    <property type="component" value="Unassembled WGS sequence"/>
</dbReference>
<dbReference type="AlphaFoldDB" id="A0A9X0A6W2"/>
<protein>
    <submittedName>
        <fullName evidence="2">Uncharacterized protein</fullName>
    </submittedName>
</protein>